<gene>
    <name evidence="1" type="ORF">EC9_23640</name>
</gene>
<evidence type="ECO:0000313" key="1">
    <source>
        <dbReference type="EMBL" id="QDS88176.1"/>
    </source>
</evidence>
<reference evidence="1 2" key="1">
    <citation type="submission" date="2019-02" db="EMBL/GenBank/DDBJ databases">
        <title>Deep-cultivation of Planctomycetes and their phenomic and genomic characterization uncovers novel biology.</title>
        <authorList>
            <person name="Wiegand S."/>
            <person name="Jogler M."/>
            <person name="Boedeker C."/>
            <person name="Pinto D."/>
            <person name="Vollmers J."/>
            <person name="Rivas-Marin E."/>
            <person name="Kohn T."/>
            <person name="Peeters S.H."/>
            <person name="Heuer A."/>
            <person name="Rast P."/>
            <person name="Oberbeckmann S."/>
            <person name="Bunk B."/>
            <person name="Jeske O."/>
            <person name="Meyerdierks A."/>
            <person name="Storesund J.E."/>
            <person name="Kallscheuer N."/>
            <person name="Luecker S."/>
            <person name="Lage O.M."/>
            <person name="Pohl T."/>
            <person name="Merkel B.J."/>
            <person name="Hornburger P."/>
            <person name="Mueller R.-W."/>
            <person name="Bruemmer F."/>
            <person name="Labrenz M."/>
            <person name="Spormann A.M."/>
            <person name="Op den Camp H."/>
            <person name="Overmann J."/>
            <person name="Amann R."/>
            <person name="Jetten M.S.M."/>
            <person name="Mascher T."/>
            <person name="Medema M.H."/>
            <person name="Devos D.P."/>
            <person name="Kaster A.-K."/>
            <person name="Ovreas L."/>
            <person name="Rohde M."/>
            <person name="Galperin M.Y."/>
            <person name="Jogler C."/>
        </authorList>
    </citation>
    <scope>NUCLEOTIDE SEQUENCE [LARGE SCALE GENOMIC DNA]</scope>
    <source>
        <strain evidence="1 2">EC9</strain>
    </source>
</reference>
<proteinExistence type="predicted"/>
<organism evidence="1 2">
    <name type="scientific">Rosistilla ulvae</name>
    <dbReference type="NCBI Taxonomy" id="1930277"/>
    <lineage>
        <taxon>Bacteria</taxon>
        <taxon>Pseudomonadati</taxon>
        <taxon>Planctomycetota</taxon>
        <taxon>Planctomycetia</taxon>
        <taxon>Pirellulales</taxon>
        <taxon>Pirellulaceae</taxon>
        <taxon>Rosistilla</taxon>
    </lineage>
</organism>
<name>A0A517LZX8_9BACT</name>
<sequence length="73" mass="7793">MSGAADCGDHSDHLPYNGCRYFAILSATRGVVSAWLGVLRCLPSSGRSGETIQTAAGNMPHSVPFVPRQWLAF</sequence>
<accession>A0A517LZX8</accession>
<evidence type="ECO:0000313" key="2">
    <source>
        <dbReference type="Proteomes" id="UP000319557"/>
    </source>
</evidence>
<dbReference type="EMBL" id="CP036261">
    <property type="protein sequence ID" value="QDS88176.1"/>
    <property type="molecule type" value="Genomic_DNA"/>
</dbReference>
<protein>
    <submittedName>
        <fullName evidence="1">Uncharacterized protein</fullName>
    </submittedName>
</protein>
<keyword evidence="2" id="KW-1185">Reference proteome</keyword>
<dbReference type="Proteomes" id="UP000319557">
    <property type="component" value="Chromosome"/>
</dbReference>
<dbReference type="AlphaFoldDB" id="A0A517LZX8"/>
<dbReference type="KEGG" id="ruv:EC9_23640"/>